<dbReference type="PANTHER" id="PTHR47506:SF10">
    <property type="entry name" value="TRANSCRIPTIONAL REGULATORY PROTEIN"/>
    <property type="match status" value="1"/>
</dbReference>
<dbReference type="Proteomes" id="UP001291912">
    <property type="component" value="Unassembled WGS sequence"/>
</dbReference>
<reference evidence="6 7" key="1">
    <citation type="submission" date="2023-10" db="EMBL/GenBank/DDBJ databases">
        <title>Microbacterium xanthum sp. nov., isolated from seaweed.</title>
        <authorList>
            <person name="Lee S.D."/>
        </authorList>
    </citation>
    <scope>NUCLEOTIDE SEQUENCE [LARGE SCALE GENOMIC DNA]</scope>
    <source>
        <strain evidence="6 7">KCTC 19124</strain>
    </source>
</reference>
<dbReference type="InterPro" id="IPR036271">
    <property type="entry name" value="Tet_transcr_reg_TetR-rel_C_sf"/>
</dbReference>
<evidence type="ECO:0000256" key="3">
    <source>
        <dbReference type="ARBA" id="ARBA00023163"/>
    </source>
</evidence>
<proteinExistence type="predicted"/>
<dbReference type="Pfam" id="PF00440">
    <property type="entry name" value="TetR_N"/>
    <property type="match status" value="1"/>
</dbReference>
<sequence length="206" mass="23183">MTTQSETTTIGRPRLFDEEEVLGVLTDLFWRQGYAQTSMAQIVEASGMHKPSLYRAFGSKDALFVRVLERYLRERMDMFAAMIEASGPGIAGVHRFLDLFEADAVSARGRDGCLMVMASNELRGALHDHDFSSDYRAQMRERLSVLVARAHQDPPLDPDERDDLVRTRTDLLTTYLLGMNVIMRSGAPSAEIHAHLRALHATVDSW</sequence>
<name>A0ABU5N3A3_9MICO</name>
<evidence type="ECO:0000259" key="5">
    <source>
        <dbReference type="PROSITE" id="PS50977"/>
    </source>
</evidence>
<dbReference type="RefSeq" id="WP_194423288.1">
    <property type="nucleotide sequence ID" value="NZ_BAAAPT010000001.1"/>
</dbReference>
<dbReference type="EMBL" id="JAWJYN010000001">
    <property type="protein sequence ID" value="MDZ8160585.1"/>
    <property type="molecule type" value="Genomic_DNA"/>
</dbReference>
<dbReference type="InterPro" id="IPR009057">
    <property type="entry name" value="Homeodomain-like_sf"/>
</dbReference>
<accession>A0ABU5N3A3</accession>
<dbReference type="PRINTS" id="PR00455">
    <property type="entry name" value="HTHTETR"/>
</dbReference>
<dbReference type="PROSITE" id="PS50977">
    <property type="entry name" value="HTH_TETR_2"/>
    <property type="match status" value="1"/>
</dbReference>
<dbReference type="PANTHER" id="PTHR47506">
    <property type="entry name" value="TRANSCRIPTIONAL REGULATORY PROTEIN"/>
    <property type="match status" value="1"/>
</dbReference>
<dbReference type="SUPFAM" id="SSF48498">
    <property type="entry name" value="Tetracyclin repressor-like, C-terminal domain"/>
    <property type="match status" value="1"/>
</dbReference>
<evidence type="ECO:0000313" key="7">
    <source>
        <dbReference type="Proteomes" id="UP001291912"/>
    </source>
</evidence>
<dbReference type="SUPFAM" id="SSF46689">
    <property type="entry name" value="Homeodomain-like"/>
    <property type="match status" value="1"/>
</dbReference>
<protein>
    <submittedName>
        <fullName evidence="6">TetR/AcrR family transcriptional regulator</fullName>
    </submittedName>
</protein>
<comment type="caution">
    <text evidence="6">The sequence shown here is derived from an EMBL/GenBank/DDBJ whole genome shotgun (WGS) entry which is preliminary data.</text>
</comment>
<feature type="DNA-binding region" description="H-T-H motif" evidence="4">
    <location>
        <begin position="38"/>
        <end position="57"/>
    </location>
</feature>
<dbReference type="Gene3D" id="1.10.10.60">
    <property type="entry name" value="Homeodomain-like"/>
    <property type="match status" value="1"/>
</dbReference>
<evidence type="ECO:0000313" key="6">
    <source>
        <dbReference type="EMBL" id="MDZ8160585.1"/>
    </source>
</evidence>
<evidence type="ECO:0000256" key="1">
    <source>
        <dbReference type="ARBA" id="ARBA00023015"/>
    </source>
</evidence>
<dbReference type="Gene3D" id="1.10.357.10">
    <property type="entry name" value="Tetracycline Repressor, domain 2"/>
    <property type="match status" value="1"/>
</dbReference>
<evidence type="ECO:0000256" key="4">
    <source>
        <dbReference type="PROSITE-ProRule" id="PRU00335"/>
    </source>
</evidence>
<keyword evidence="3" id="KW-0804">Transcription</keyword>
<dbReference type="InterPro" id="IPR001647">
    <property type="entry name" value="HTH_TetR"/>
</dbReference>
<feature type="domain" description="HTH tetR-type" evidence="5">
    <location>
        <begin position="15"/>
        <end position="75"/>
    </location>
</feature>
<keyword evidence="1" id="KW-0805">Transcription regulation</keyword>
<keyword evidence="7" id="KW-1185">Reference proteome</keyword>
<evidence type="ECO:0000256" key="2">
    <source>
        <dbReference type="ARBA" id="ARBA00023125"/>
    </source>
</evidence>
<organism evidence="6 7">
    <name type="scientific">Microbacterium aquimaris</name>
    <dbReference type="NCBI Taxonomy" id="459816"/>
    <lineage>
        <taxon>Bacteria</taxon>
        <taxon>Bacillati</taxon>
        <taxon>Actinomycetota</taxon>
        <taxon>Actinomycetes</taxon>
        <taxon>Micrococcales</taxon>
        <taxon>Microbacteriaceae</taxon>
        <taxon>Microbacterium</taxon>
    </lineage>
</organism>
<gene>
    <name evidence="6" type="ORF">R2Q92_01970</name>
</gene>
<keyword evidence="2 4" id="KW-0238">DNA-binding</keyword>